<evidence type="ECO:0000256" key="9">
    <source>
        <dbReference type="ARBA" id="ARBA00023136"/>
    </source>
</evidence>
<dbReference type="InterPro" id="IPR028082">
    <property type="entry name" value="Peripla_BP_I"/>
</dbReference>
<comment type="caution">
    <text evidence="23">The sequence shown here is derived from an EMBL/GenBank/DDBJ whole genome shotgun (WGS) entry which is preliminary data.</text>
</comment>
<evidence type="ECO:0000256" key="20">
    <source>
        <dbReference type="SAM" id="SignalP"/>
    </source>
</evidence>
<dbReference type="Pfam" id="PF01094">
    <property type="entry name" value="ANF_receptor"/>
    <property type="match status" value="1"/>
</dbReference>
<dbReference type="SUPFAM" id="SSF53822">
    <property type="entry name" value="Periplasmic binding protein-like I"/>
    <property type="match status" value="1"/>
</dbReference>
<keyword evidence="6 19" id="KW-1133">Transmembrane helix</keyword>
<dbReference type="GO" id="GO:0045211">
    <property type="term" value="C:postsynaptic membrane"/>
    <property type="evidence" value="ECO:0007669"/>
    <property type="project" value="UniProtKB-SubCell"/>
</dbReference>
<evidence type="ECO:0000256" key="12">
    <source>
        <dbReference type="ARBA" id="ARBA00023257"/>
    </source>
</evidence>
<keyword evidence="3" id="KW-1003">Cell membrane</keyword>
<feature type="domain" description="Ionotropic glutamate receptor C-terminal" evidence="21">
    <location>
        <begin position="448"/>
        <end position="815"/>
    </location>
</feature>
<evidence type="ECO:0000256" key="15">
    <source>
        <dbReference type="ARBA" id="ARBA00034104"/>
    </source>
</evidence>
<dbReference type="FunFam" id="1.10.287.70:FF:000010">
    <property type="entry name" value="Putative glutamate receptor ionotropic kainate 1"/>
    <property type="match status" value="1"/>
</dbReference>
<sequence>MPAPLSQFVLKGFCSVSVFLVVLLHLPENLGLPSDIHIGGLFDTEDDEQELAFRIAVDKINADTSVLPRSRLVAQVEKVGIDDSFRATKKVCSLLETGIAGIFGPQSDVTSMHVQSICDAIDIPHVETRWDFQLQRADMSINLFPRPSVLSQAYVDLVKIWGWRSFSLVYDEHEGVIRLQDFLKEAQINDWRVQLYQFRPSHAYRDIFWRIKSAGESRIVLDVKRDSLRTVLKHAQQVGMMTESHNYLITSLDLHTIDMEDFKYGKTNITGFRLVDENNADLQALVVELNTKWSGSSKKLDLPIKTIRTETALMYDAVQLFAKALQDLDGSKAINFPPISCDSGLRGLDGSSIINFMKPANYRASLNRRAAPPCRCLANVTVANSSIQGLTGKVKFDEQGFRSEFVLDLIYLTKDGLEKIGAWAPGKGINITKNMSNEYDTLLLQNKTLIVTTYVNSPYAMLKDSAAKLTGNARYEGFCIDLIDHLAKLLGFKYIIKEVADRAYGIKNETGHWNGMIGELINGVADIAIVDLTITSSREEAVDFTMPFMNTGISILFKKPTTKVTTLFSFLSPFSMEVWIYVMGAHIGVSITLFLVGRLSPYEWDNPHPCRQDEQVLENSFSLMNSLWFTIGSLMQQGSDLAPRAMSTRTIAGIWYFFTLIMISSYTANLAAFLTVEKVIYPVENAEDLAKQTKIKYGCLGSGSTKAFFKESKIPTYQKMWNFMNSNPNVFMPNNEKGVERVMQGDYAYLMESASIEYITERNCNLTQIGGLLDSKGYGIATRKGSKYRTPLSSGILKLQEDGILHILKERWWKQKKGGGKCMDDSKKSSSGVTELGLGNVGGVFVVLLTGLALAAFVAVIEFFWKARKLAHVDREPLCKEMFRELKFALSCRSSTKPVIGRKQDNCGEFRVSTIPGYSTQY</sequence>
<evidence type="ECO:0000259" key="22">
    <source>
        <dbReference type="SMART" id="SM00918"/>
    </source>
</evidence>
<dbReference type="InterPro" id="IPR001320">
    <property type="entry name" value="Iontro_rcpt_C"/>
</dbReference>
<evidence type="ECO:0000256" key="1">
    <source>
        <dbReference type="ARBA" id="ARBA00008685"/>
    </source>
</evidence>
<feature type="transmembrane region" description="Helical" evidence="19">
    <location>
        <begin position="654"/>
        <end position="676"/>
    </location>
</feature>
<feature type="transmembrane region" description="Helical" evidence="19">
    <location>
        <begin position="841"/>
        <end position="865"/>
    </location>
</feature>
<feature type="site" description="Interaction with the cone snail toxin Con-ikot-ikot" evidence="17">
    <location>
        <position position="710"/>
    </location>
</feature>
<dbReference type="EMBL" id="JABXBU010000030">
    <property type="protein sequence ID" value="KAF8784440.1"/>
    <property type="molecule type" value="Genomic_DNA"/>
</dbReference>
<dbReference type="CDD" id="cd06382">
    <property type="entry name" value="PBP1_iGluR_Kainate"/>
    <property type="match status" value="1"/>
</dbReference>
<dbReference type="GO" id="GO:0007166">
    <property type="term" value="P:cell surface receptor signaling pathway"/>
    <property type="evidence" value="ECO:0007669"/>
    <property type="project" value="UniProtKB-ARBA"/>
</dbReference>
<gene>
    <name evidence="23" type="ORF">HNY73_010117</name>
</gene>
<evidence type="ECO:0000256" key="2">
    <source>
        <dbReference type="ARBA" id="ARBA00022448"/>
    </source>
</evidence>
<feature type="disulfide bond" evidence="18">
    <location>
        <begin position="764"/>
        <end position="822"/>
    </location>
</feature>
<proteinExistence type="inferred from homology"/>
<evidence type="ECO:0000256" key="8">
    <source>
        <dbReference type="ARBA" id="ARBA00023065"/>
    </source>
</evidence>
<feature type="binding site" evidence="16">
    <location>
        <position position="752"/>
    </location>
    <ligand>
        <name>L-glutamate</name>
        <dbReference type="ChEBI" id="CHEBI:29985"/>
    </ligand>
</feature>
<organism evidence="23 24">
    <name type="scientific">Argiope bruennichi</name>
    <name type="common">Wasp spider</name>
    <name type="synonym">Aranea bruennichi</name>
    <dbReference type="NCBI Taxonomy" id="94029"/>
    <lineage>
        <taxon>Eukaryota</taxon>
        <taxon>Metazoa</taxon>
        <taxon>Ecdysozoa</taxon>
        <taxon>Arthropoda</taxon>
        <taxon>Chelicerata</taxon>
        <taxon>Arachnida</taxon>
        <taxon>Araneae</taxon>
        <taxon>Araneomorphae</taxon>
        <taxon>Entelegynae</taxon>
        <taxon>Araneoidea</taxon>
        <taxon>Araneidae</taxon>
        <taxon>Argiope</taxon>
    </lineage>
</organism>
<feature type="binding site" evidence="16">
    <location>
        <position position="704"/>
    </location>
    <ligand>
        <name>L-glutamate</name>
        <dbReference type="ChEBI" id="CHEBI:29985"/>
    </ligand>
</feature>
<keyword evidence="8" id="KW-0406">Ion transport</keyword>
<feature type="chain" id="PRO_5035929674" evidence="20">
    <location>
        <begin position="32"/>
        <end position="922"/>
    </location>
</feature>
<dbReference type="InterPro" id="IPR019594">
    <property type="entry name" value="Glu/Gly-bd"/>
</dbReference>
<evidence type="ECO:0000256" key="6">
    <source>
        <dbReference type="ARBA" id="ARBA00022989"/>
    </source>
</evidence>
<dbReference type="SMART" id="SM00079">
    <property type="entry name" value="PBPe"/>
    <property type="match status" value="1"/>
</dbReference>
<dbReference type="FunFam" id="3.40.190.10:FF:000060">
    <property type="entry name" value="Glutamate receptor ionotropic, kainate 1"/>
    <property type="match status" value="1"/>
</dbReference>
<dbReference type="InterPro" id="IPR001828">
    <property type="entry name" value="ANF_lig-bd_rcpt"/>
</dbReference>
<feature type="transmembrane region" description="Helical" evidence="19">
    <location>
        <begin position="578"/>
        <end position="596"/>
    </location>
</feature>
<evidence type="ECO:0000259" key="21">
    <source>
        <dbReference type="SMART" id="SM00079"/>
    </source>
</evidence>
<dbReference type="AlphaFoldDB" id="A0A8T0F4T8"/>
<evidence type="ECO:0000313" key="24">
    <source>
        <dbReference type="Proteomes" id="UP000807504"/>
    </source>
</evidence>
<dbReference type="Gene3D" id="1.10.287.70">
    <property type="match status" value="1"/>
</dbReference>
<keyword evidence="11" id="KW-0325">Glycoprotein</keyword>
<evidence type="ECO:0000256" key="19">
    <source>
        <dbReference type="SAM" id="Phobius"/>
    </source>
</evidence>
<comment type="subcellular location">
    <subcellularLocation>
        <location evidence="15">Postsynaptic cell membrane</location>
        <topology evidence="15">Multi-pass membrane protein</topology>
    </subcellularLocation>
</comment>
<evidence type="ECO:0000256" key="10">
    <source>
        <dbReference type="ARBA" id="ARBA00023170"/>
    </source>
</evidence>
<dbReference type="Proteomes" id="UP000807504">
    <property type="component" value="Unassembled WGS sequence"/>
</dbReference>
<dbReference type="GO" id="GO:0022824">
    <property type="term" value="F:transmitter-gated monoatomic ion channel activity"/>
    <property type="evidence" value="ECO:0007669"/>
    <property type="project" value="UniProtKB-ARBA"/>
</dbReference>
<evidence type="ECO:0000256" key="13">
    <source>
        <dbReference type="ARBA" id="ARBA00023286"/>
    </source>
</evidence>
<name>A0A8T0F4T8_ARGBR</name>
<feature type="binding site" evidence="16">
    <location>
        <position position="705"/>
    </location>
    <ligand>
        <name>L-glutamate</name>
        <dbReference type="ChEBI" id="CHEBI:29985"/>
    </ligand>
</feature>
<evidence type="ECO:0000256" key="5">
    <source>
        <dbReference type="ARBA" id="ARBA00022729"/>
    </source>
</evidence>
<reference evidence="23" key="2">
    <citation type="submission" date="2020-06" db="EMBL/GenBank/DDBJ databases">
        <authorList>
            <person name="Sheffer M."/>
        </authorList>
    </citation>
    <scope>NUCLEOTIDE SEQUENCE</scope>
</reference>
<feature type="site" description="Crucial to convey clamshell closure to channel opening" evidence="17">
    <location>
        <position position="683"/>
    </location>
</feature>
<dbReference type="FunFam" id="3.40.190.10:FF:000001">
    <property type="entry name" value="Glutamate receptor ionotropic, kainate 2"/>
    <property type="match status" value="1"/>
</dbReference>
<accession>A0A8T0F4T8</accession>
<dbReference type="InterPro" id="IPR001508">
    <property type="entry name" value="Iono_Glu_rcpt_met"/>
</dbReference>
<keyword evidence="10 23" id="KW-0675">Receptor</keyword>
<keyword evidence="5 20" id="KW-0732">Signal</keyword>
<evidence type="ECO:0000256" key="18">
    <source>
        <dbReference type="PIRSR" id="PIRSR601508-3"/>
    </source>
</evidence>
<comment type="similarity">
    <text evidence="1">Belongs to the glutamate-gated ion channel (TC 1.A.10.1) family.</text>
</comment>
<dbReference type="SUPFAM" id="SSF53850">
    <property type="entry name" value="Periplasmic binding protein-like II"/>
    <property type="match status" value="1"/>
</dbReference>
<dbReference type="Gene3D" id="3.40.190.10">
    <property type="entry name" value="Periplasmic binding protein-like II"/>
    <property type="match status" value="2"/>
</dbReference>
<keyword evidence="7" id="KW-0770">Synapse</keyword>
<dbReference type="OrthoDB" id="5984008at2759"/>
<dbReference type="SMART" id="SM00918">
    <property type="entry name" value="Lig_chan-Glu_bd"/>
    <property type="match status" value="1"/>
</dbReference>
<keyword evidence="9 19" id="KW-0472">Membrane</keyword>
<keyword evidence="14" id="KW-0407">Ion channel</keyword>
<evidence type="ECO:0000256" key="14">
    <source>
        <dbReference type="ARBA" id="ARBA00023303"/>
    </source>
</evidence>
<feature type="binding site" evidence="16">
    <location>
        <position position="533"/>
    </location>
    <ligand>
        <name>L-glutamate</name>
        <dbReference type="ChEBI" id="CHEBI:29985"/>
    </ligand>
</feature>
<evidence type="ECO:0000256" key="4">
    <source>
        <dbReference type="ARBA" id="ARBA00022692"/>
    </source>
</evidence>
<dbReference type="PRINTS" id="PR00177">
    <property type="entry name" value="NMDARECEPTOR"/>
</dbReference>
<feature type="site" description="Interaction with the cone snail toxin Con-ikot-ikot" evidence="17">
    <location>
        <position position="798"/>
    </location>
</feature>
<dbReference type="Pfam" id="PF00060">
    <property type="entry name" value="Lig_chan"/>
    <property type="match status" value="1"/>
</dbReference>
<keyword evidence="2" id="KW-0813">Transport</keyword>
<dbReference type="InterPro" id="IPR015683">
    <property type="entry name" value="Ionotropic_Glu_rcpt"/>
</dbReference>
<evidence type="ECO:0000256" key="16">
    <source>
        <dbReference type="PIRSR" id="PIRSR601508-1"/>
    </source>
</evidence>
<feature type="binding site" evidence="16">
    <location>
        <position position="538"/>
    </location>
    <ligand>
        <name>L-glutamate</name>
        <dbReference type="ChEBI" id="CHEBI:29985"/>
    </ligand>
</feature>
<keyword evidence="12" id="KW-0628">Postsynaptic cell membrane</keyword>
<keyword evidence="13" id="KW-1071">Ligand-gated ion channel</keyword>
<reference evidence="23" key="1">
    <citation type="journal article" date="2020" name="bioRxiv">
        <title>Chromosome-level reference genome of the European wasp spider Argiope bruennichi: a resource for studies on range expansion and evolutionary adaptation.</title>
        <authorList>
            <person name="Sheffer M.M."/>
            <person name="Hoppe A."/>
            <person name="Krehenwinkel H."/>
            <person name="Uhl G."/>
            <person name="Kuss A.W."/>
            <person name="Jensen L."/>
            <person name="Jensen C."/>
            <person name="Gillespie R.G."/>
            <person name="Hoff K.J."/>
            <person name="Prost S."/>
        </authorList>
    </citation>
    <scope>NUCLEOTIDE SEQUENCE</scope>
</reference>
<evidence type="ECO:0000256" key="3">
    <source>
        <dbReference type="ARBA" id="ARBA00022475"/>
    </source>
</evidence>
<evidence type="ECO:0000256" key="11">
    <source>
        <dbReference type="ARBA" id="ARBA00023180"/>
    </source>
</evidence>
<keyword evidence="24" id="KW-1185">Reference proteome</keyword>
<evidence type="ECO:0000313" key="23">
    <source>
        <dbReference type="EMBL" id="KAF8784440.1"/>
    </source>
</evidence>
<dbReference type="Gene3D" id="3.40.50.2300">
    <property type="match status" value="2"/>
</dbReference>
<dbReference type="PANTHER" id="PTHR18966">
    <property type="entry name" value="IONOTROPIC GLUTAMATE RECEPTOR"/>
    <property type="match status" value="1"/>
</dbReference>
<dbReference type="OMA" id="CCTAHEP"/>
<evidence type="ECO:0000256" key="17">
    <source>
        <dbReference type="PIRSR" id="PIRSR601508-2"/>
    </source>
</evidence>
<dbReference type="Pfam" id="PF10613">
    <property type="entry name" value="Lig_chan-Glu_bd"/>
    <property type="match status" value="1"/>
</dbReference>
<evidence type="ECO:0000256" key="7">
    <source>
        <dbReference type="ARBA" id="ARBA00023018"/>
    </source>
</evidence>
<keyword evidence="18" id="KW-1015">Disulfide bond</keyword>
<feature type="domain" description="Ionotropic glutamate receptor L-glutamate and glycine-binding" evidence="22">
    <location>
        <begin position="458"/>
        <end position="522"/>
    </location>
</feature>
<protein>
    <submittedName>
        <fullName evidence="23">Glutamate receptor ionotropic like protein</fullName>
    </submittedName>
</protein>
<feature type="signal peptide" evidence="20">
    <location>
        <begin position="1"/>
        <end position="31"/>
    </location>
</feature>
<keyword evidence="4 19" id="KW-0812">Transmembrane</keyword>